<accession>A0A699IVB0</accession>
<name>A0A699IVB0_TANCI</name>
<evidence type="ECO:0000256" key="1">
    <source>
        <dbReference type="SAM" id="MobiDB-lite"/>
    </source>
</evidence>
<reference evidence="2" key="1">
    <citation type="journal article" date="2019" name="Sci. Rep.">
        <title>Draft genome of Tanacetum cinerariifolium, the natural source of mosquito coil.</title>
        <authorList>
            <person name="Yamashiro T."/>
            <person name="Shiraishi A."/>
            <person name="Satake H."/>
            <person name="Nakayama K."/>
        </authorList>
    </citation>
    <scope>NUCLEOTIDE SEQUENCE</scope>
</reference>
<gene>
    <name evidence="2" type="ORF">Tci_560636</name>
</gene>
<organism evidence="2">
    <name type="scientific">Tanacetum cinerariifolium</name>
    <name type="common">Dalmatian daisy</name>
    <name type="synonym">Chrysanthemum cinerariifolium</name>
    <dbReference type="NCBI Taxonomy" id="118510"/>
    <lineage>
        <taxon>Eukaryota</taxon>
        <taxon>Viridiplantae</taxon>
        <taxon>Streptophyta</taxon>
        <taxon>Embryophyta</taxon>
        <taxon>Tracheophyta</taxon>
        <taxon>Spermatophyta</taxon>
        <taxon>Magnoliopsida</taxon>
        <taxon>eudicotyledons</taxon>
        <taxon>Gunneridae</taxon>
        <taxon>Pentapetalae</taxon>
        <taxon>asterids</taxon>
        <taxon>campanulids</taxon>
        <taxon>Asterales</taxon>
        <taxon>Asteraceae</taxon>
        <taxon>Asteroideae</taxon>
        <taxon>Anthemideae</taxon>
        <taxon>Anthemidinae</taxon>
        <taxon>Tanacetum</taxon>
    </lineage>
</organism>
<protein>
    <submittedName>
        <fullName evidence="2">Uncharacterized protein</fullName>
    </submittedName>
</protein>
<dbReference type="EMBL" id="BKCJ010337426">
    <property type="protein sequence ID" value="GEZ88663.1"/>
    <property type="molecule type" value="Genomic_DNA"/>
</dbReference>
<comment type="caution">
    <text evidence="2">The sequence shown here is derived from an EMBL/GenBank/DDBJ whole genome shotgun (WGS) entry which is preliminary data.</text>
</comment>
<evidence type="ECO:0000313" key="2">
    <source>
        <dbReference type="EMBL" id="GEZ88663.1"/>
    </source>
</evidence>
<dbReference type="AlphaFoldDB" id="A0A699IVB0"/>
<feature type="compositionally biased region" description="Basic and acidic residues" evidence="1">
    <location>
        <begin position="57"/>
        <end position="67"/>
    </location>
</feature>
<feature type="region of interest" description="Disordered" evidence="1">
    <location>
        <begin position="45"/>
        <end position="97"/>
    </location>
</feature>
<feature type="compositionally biased region" description="Acidic residues" evidence="1">
    <location>
        <begin position="81"/>
        <end position="97"/>
    </location>
</feature>
<sequence>MLRLYGLGSNTPSGVPYINDEIRVIVHEDKQRGHILGVGRVLLGHGTVIPPPPSRTHSSDLESHPEYGGDSGSGGCRDDEPRDDEDGGKDGEDEDDS</sequence>
<proteinExistence type="predicted"/>